<organism evidence="1 2">
    <name type="scientific">Rozella allomycis (strain CSF55)</name>
    <dbReference type="NCBI Taxonomy" id="988480"/>
    <lineage>
        <taxon>Eukaryota</taxon>
        <taxon>Fungi</taxon>
        <taxon>Fungi incertae sedis</taxon>
        <taxon>Cryptomycota</taxon>
        <taxon>Cryptomycota incertae sedis</taxon>
        <taxon>Rozella</taxon>
    </lineage>
</organism>
<dbReference type="HOGENOM" id="CLU_2777359_0_0_1"/>
<proteinExistence type="predicted"/>
<protein>
    <submittedName>
        <fullName evidence="1">Uncharacterized protein</fullName>
    </submittedName>
</protein>
<accession>A0A075AUD1</accession>
<keyword evidence="2" id="KW-1185">Reference proteome</keyword>
<dbReference type="EMBL" id="KE561042">
    <property type="protein sequence ID" value="EPZ33770.1"/>
    <property type="molecule type" value="Genomic_DNA"/>
</dbReference>
<dbReference type="Proteomes" id="UP000030755">
    <property type="component" value="Unassembled WGS sequence"/>
</dbReference>
<evidence type="ECO:0000313" key="2">
    <source>
        <dbReference type="Proteomes" id="UP000030755"/>
    </source>
</evidence>
<dbReference type="AlphaFoldDB" id="A0A075AUD1"/>
<gene>
    <name evidence="1" type="ORF">O9G_005253</name>
</gene>
<sequence length="69" mass="8063">MNNEERIIYDPLTRLEYAFNHPDRHELMPALGPQIGHFAQRYNIVPVVNKRDESRQTGITSWLGISKDL</sequence>
<name>A0A075AUD1_ROZAC</name>
<evidence type="ECO:0000313" key="1">
    <source>
        <dbReference type="EMBL" id="EPZ33770.1"/>
    </source>
</evidence>
<reference evidence="1 2" key="1">
    <citation type="journal article" date="2013" name="Curr. Biol.">
        <title>Shared signatures of parasitism and phylogenomics unite Cryptomycota and microsporidia.</title>
        <authorList>
            <person name="James T.Y."/>
            <person name="Pelin A."/>
            <person name="Bonen L."/>
            <person name="Ahrendt S."/>
            <person name="Sain D."/>
            <person name="Corradi N."/>
            <person name="Stajich J.E."/>
        </authorList>
    </citation>
    <scope>NUCLEOTIDE SEQUENCE [LARGE SCALE GENOMIC DNA]</scope>
    <source>
        <strain evidence="1 2">CSF55</strain>
    </source>
</reference>